<protein>
    <submittedName>
        <fullName evidence="14">CRISPR-associated helicase Cas3</fullName>
    </submittedName>
</protein>
<dbReference type="InterPro" id="IPR006474">
    <property type="entry name" value="Helicase_Cas3_CRISPR-ass_core"/>
</dbReference>
<dbReference type="InterPro" id="IPR038257">
    <property type="entry name" value="CRISPR-assoc_Cas3_HD_sf"/>
</dbReference>
<dbReference type="InterPro" id="IPR027417">
    <property type="entry name" value="P-loop_NTPase"/>
</dbReference>
<dbReference type="GO" id="GO:0004518">
    <property type="term" value="F:nuclease activity"/>
    <property type="evidence" value="ECO:0007669"/>
    <property type="project" value="UniProtKB-KW"/>
</dbReference>
<keyword evidence="8" id="KW-0067">ATP-binding</keyword>
<dbReference type="InterPro" id="IPR006674">
    <property type="entry name" value="HD_domain"/>
</dbReference>
<dbReference type="NCBIfam" id="TIGR01596">
    <property type="entry name" value="cas3_HD"/>
    <property type="match status" value="1"/>
</dbReference>
<dbReference type="GO" id="GO:0051607">
    <property type="term" value="P:defense response to virus"/>
    <property type="evidence" value="ECO:0007669"/>
    <property type="project" value="UniProtKB-KW"/>
</dbReference>
<dbReference type="InterPro" id="IPR001650">
    <property type="entry name" value="Helicase_C-like"/>
</dbReference>
<evidence type="ECO:0000256" key="10">
    <source>
        <dbReference type="ARBA" id="ARBA00038437"/>
    </source>
</evidence>
<dbReference type="Pfam" id="PF01966">
    <property type="entry name" value="HD"/>
    <property type="match status" value="1"/>
</dbReference>
<dbReference type="Pfam" id="PF00270">
    <property type="entry name" value="DEAD"/>
    <property type="match status" value="1"/>
</dbReference>
<dbReference type="Proteomes" id="UP000269226">
    <property type="component" value="Chromosome"/>
</dbReference>
<comment type="similarity">
    <text evidence="10">Belongs to the DEAD box helicase family.</text>
</comment>
<dbReference type="GO" id="GO:0003724">
    <property type="term" value="F:RNA helicase activity"/>
    <property type="evidence" value="ECO:0007669"/>
    <property type="project" value="TreeGrafter"/>
</dbReference>
<evidence type="ECO:0000313" key="15">
    <source>
        <dbReference type="Proteomes" id="UP000269226"/>
    </source>
</evidence>
<keyword evidence="9" id="KW-0051">Antiviral defense</keyword>
<dbReference type="GO" id="GO:0005524">
    <property type="term" value="F:ATP binding"/>
    <property type="evidence" value="ECO:0007669"/>
    <property type="project" value="UniProtKB-KW"/>
</dbReference>
<evidence type="ECO:0000256" key="7">
    <source>
        <dbReference type="ARBA" id="ARBA00022806"/>
    </source>
</evidence>
<dbReference type="SMART" id="SM00490">
    <property type="entry name" value="HELICc"/>
    <property type="match status" value="1"/>
</dbReference>
<name>A0A2Z5Y0X8_9ENTE</name>
<evidence type="ECO:0000256" key="9">
    <source>
        <dbReference type="ARBA" id="ARBA00023118"/>
    </source>
</evidence>
<keyword evidence="3" id="KW-0540">Nuclease</keyword>
<sequence length="820" mass="94605">MKFIAHYNQVTGEQQLLKDHLLETAALSKRFGEKLNLETVCYLAGLLHDLGKYSDKFQNYLKQAMSDPNSVTRGSVDHSTAGGKLLYEYLHQKNQCPYQKLVAELVGNAIISHHSSHGLQDFIKPEEDFSLDYLKRVRDKELPEYGTIKKRFFEDCLSESEFLAYLEMATEELKAFFISENKPTENQLFFIAKMIYSCLLDADRTNTMNFETRTTYEPIQQKPLFLKYSQRLEQKLKTFEEGNPTPINQLRNQMSKRCLDFAKEPTGIYGLAIPTGGGKTLASLRFALEHTRIHEKERIIYVTPFTTIIEQNAQVVRDILKEDRYILEHHSNILQEEIVDQKNKQNQGGLEERREREEVSMKDNWEAPIIFTTMVQFLDVIYSRGTRNPRRFHQLHHAVIIFDEVQGLPVHCTYLFNEAINYLKNFAQTTSILCTATQPALDNLDKKLQKDKDILEKSELQKIEAAFERVEIIDKTTQSAWNIKDTVSLIEEILQERNNLLVILNTKKAVLKLYQLLAEQSSEEIELYHLSTAMCPAHRKQILKEINVKLNAKNQQRKLVCITTQLIEAGIDISFEAVIRSSAGLDSIAQAAGRCNRNGEQPNKQPVYIIRLEKKLEDLKYLKEIKAGKEITLKMLENLRMDSNLYSGKLLSFEAQNTYFKQFYKHSDIEPNLKYPAAKNSLELFSLLGKNENTIYQYKNKYGKEQFPDLLLHNSTKTIGKYFNVIDTPTTAVLVPYEEGKDIIQRLNGDELALNELGPLLKKAQQYIVNLFSYEIEDLQKNGYIRPLYHGEIFALCERAYSNVFGIDKTGSVANQTIVL</sequence>
<dbReference type="AlphaFoldDB" id="A0A2Z5Y0X8"/>
<dbReference type="CDD" id="cd17930">
    <property type="entry name" value="DEXHc_cas3"/>
    <property type="match status" value="1"/>
</dbReference>
<evidence type="ECO:0000256" key="1">
    <source>
        <dbReference type="ARBA" id="ARBA00006847"/>
    </source>
</evidence>
<evidence type="ECO:0000256" key="2">
    <source>
        <dbReference type="ARBA" id="ARBA00009046"/>
    </source>
</evidence>
<organism evidence="14 15">
    <name type="scientific">Melissococcus plutonius</name>
    <dbReference type="NCBI Taxonomy" id="33970"/>
    <lineage>
        <taxon>Bacteria</taxon>
        <taxon>Bacillati</taxon>
        <taxon>Bacillota</taxon>
        <taxon>Bacilli</taxon>
        <taxon>Lactobacillales</taxon>
        <taxon>Enterococcaceae</taxon>
        <taxon>Melissococcus</taxon>
    </lineage>
</organism>
<dbReference type="GO" id="GO:0003676">
    <property type="term" value="F:nucleic acid binding"/>
    <property type="evidence" value="ECO:0007669"/>
    <property type="project" value="InterPro"/>
</dbReference>
<dbReference type="InterPro" id="IPR054712">
    <property type="entry name" value="Cas3-like_dom"/>
</dbReference>
<evidence type="ECO:0000256" key="4">
    <source>
        <dbReference type="ARBA" id="ARBA00022723"/>
    </source>
</evidence>
<gene>
    <name evidence="14" type="ORF">DAT561_0374</name>
</gene>
<evidence type="ECO:0000256" key="3">
    <source>
        <dbReference type="ARBA" id="ARBA00022722"/>
    </source>
</evidence>
<feature type="domain" description="Helicase ATP-binding" evidence="11">
    <location>
        <begin position="260"/>
        <end position="456"/>
    </location>
</feature>
<dbReference type="InterPro" id="IPR050079">
    <property type="entry name" value="DEAD_box_RNA_helicase"/>
</dbReference>
<proteinExistence type="inferred from homology"/>
<dbReference type="InterPro" id="IPR011545">
    <property type="entry name" value="DEAD/DEAH_box_helicase_dom"/>
</dbReference>
<reference evidence="14 15" key="1">
    <citation type="submission" date="2018-01" db="EMBL/GenBank/DDBJ databases">
        <title>Whole genome sequence of Melissococcus plutonius DAT561.</title>
        <authorList>
            <person name="Okumura K."/>
            <person name="Takamatsu D."/>
            <person name="Okura M."/>
        </authorList>
    </citation>
    <scope>NUCLEOTIDE SEQUENCE [LARGE SCALE GENOMIC DNA]</scope>
    <source>
        <strain evidence="14 15">DAT561</strain>
    </source>
</reference>
<evidence type="ECO:0000256" key="5">
    <source>
        <dbReference type="ARBA" id="ARBA00022741"/>
    </source>
</evidence>
<dbReference type="SUPFAM" id="SSF109604">
    <property type="entry name" value="HD-domain/PDEase-like"/>
    <property type="match status" value="1"/>
</dbReference>
<dbReference type="EMBL" id="AP018492">
    <property type="protein sequence ID" value="BBC60512.1"/>
    <property type="molecule type" value="Genomic_DNA"/>
</dbReference>
<dbReference type="GO" id="GO:0016787">
    <property type="term" value="F:hydrolase activity"/>
    <property type="evidence" value="ECO:0007669"/>
    <property type="project" value="UniProtKB-KW"/>
</dbReference>
<dbReference type="PROSITE" id="PS51194">
    <property type="entry name" value="HELICASE_CTER"/>
    <property type="match status" value="1"/>
</dbReference>
<dbReference type="InterPro" id="IPR006483">
    <property type="entry name" value="CRISPR-assoc_Cas3_HD"/>
</dbReference>
<dbReference type="SUPFAM" id="SSF52540">
    <property type="entry name" value="P-loop containing nucleoside triphosphate hydrolases"/>
    <property type="match status" value="1"/>
</dbReference>
<dbReference type="GeneID" id="57042935"/>
<dbReference type="Pfam" id="PF22590">
    <property type="entry name" value="Cas3-like_C_2"/>
    <property type="match status" value="1"/>
</dbReference>
<dbReference type="RefSeq" id="WP_015694581.1">
    <property type="nucleotide sequence ID" value="NZ_AP018492.1"/>
</dbReference>
<comment type="similarity">
    <text evidence="2">In the central section; belongs to the CRISPR-associated helicase Cas3 family.</text>
</comment>
<dbReference type="Gene3D" id="1.10.3210.30">
    <property type="match status" value="1"/>
</dbReference>
<dbReference type="Gene3D" id="3.40.50.300">
    <property type="entry name" value="P-loop containing nucleotide triphosphate hydrolases"/>
    <property type="match status" value="2"/>
</dbReference>
<feature type="domain" description="Helicase C-terminal" evidence="12">
    <location>
        <begin position="482"/>
        <end position="647"/>
    </location>
</feature>
<evidence type="ECO:0000259" key="13">
    <source>
        <dbReference type="PROSITE" id="PS51643"/>
    </source>
</evidence>
<keyword evidence="4" id="KW-0479">Metal-binding</keyword>
<feature type="domain" description="HD Cas3-type" evidence="13">
    <location>
        <begin position="10"/>
        <end position="205"/>
    </location>
</feature>
<evidence type="ECO:0000256" key="6">
    <source>
        <dbReference type="ARBA" id="ARBA00022801"/>
    </source>
</evidence>
<evidence type="ECO:0000256" key="8">
    <source>
        <dbReference type="ARBA" id="ARBA00022840"/>
    </source>
</evidence>
<dbReference type="InterPro" id="IPR014001">
    <property type="entry name" value="Helicase_ATP-bd"/>
</dbReference>
<accession>A0A2Z5Y0X8</accession>
<evidence type="ECO:0000259" key="12">
    <source>
        <dbReference type="PROSITE" id="PS51194"/>
    </source>
</evidence>
<evidence type="ECO:0000313" key="14">
    <source>
        <dbReference type="EMBL" id="BBC60512.1"/>
    </source>
</evidence>
<keyword evidence="6" id="KW-0378">Hydrolase</keyword>
<dbReference type="PROSITE" id="PS51643">
    <property type="entry name" value="HD_CAS3"/>
    <property type="match status" value="1"/>
</dbReference>
<dbReference type="GO" id="GO:0046872">
    <property type="term" value="F:metal ion binding"/>
    <property type="evidence" value="ECO:0007669"/>
    <property type="project" value="UniProtKB-KW"/>
</dbReference>
<dbReference type="NCBIfam" id="TIGR01587">
    <property type="entry name" value="cas3_core"/>
    <property type="match status" value="1"/>
</dbReference>
<keyword evidence="5" id="KW-0547">Nucleotide-binding</keyword>
<dbReference type="SMART" id="SM00487">
    <property type="entry name" value="DEXDc"/>
    <property type="match status" value="1"/>
</dbReference>
<dbReference type="PANTHER" id="PTHR47959">
    <property type="entry name" value="ATP-DEPENDENT RNA HELICASE RHLE-RELATED"/>
    <property type="match status" value="1"/>
</dbReference>
<keyword evidence="7" id="KW-0347">Helicase</keyword>
<dbReference type="GO" id="GO:0005829">
    <property type="term" value="C:cytosol"/>
    <property type="evidence" value="ECO:0007669"/>
    <property type="project" value="TreeGrafter"/>
</dbReference>
<dbReference type="CDD" id="cd09641">
    <property type="entry name" value="Cas3''_I"/>
    <property type="match status" value="1"/>
</dbReference>
<evidence type="ECO:0000259" key="11">
    <source>
        <dbReference type="PROSITE" id="PS51192"/>
    </source>
</evidence>
<dbReference type="PROSITE" id="PS51192">
    <property type="entry name" value="HELICASE_ATP_BIND_1"/>
    <property type="match status" value="1"/>
</dbReference>
<comment type="similarity">
    <text evidence="1">In the N-terminal section; belongs to the CRISPR-associated nuclease Cas3-HD family.</text>
</comment>